<dbReference type="Gene3D" id="3.40.50.300">
    <property type="entry name" value="P-loop containing nucleotide triphosphate hydrolases"/>
    <property type="match status" value="1"/>
</dbReference>
<name>A0A0S4JMS4_BODSA</name>
<dbReference type="Pfam" id="PF06414">
    <property type="entry name" value="Zeta_toxin"/>
    <property type="match status" value="1"/>
</dbReference>
<dbReference type="InterPro" id="IPR027417">
    <property type="entry name" value="P-loop_NTPase"/>
</dbReference>
<evidence type="ECO:0000256" key="1">
    <source>
        <dbReference type="ARBA" id="ARBA00022741"/>
    </source>
</evidence>
<keyword evidence="1" id="KW-0547">Nucleotide-binding</keyword>
<dbReference type="InterPro" id="IPR010488">
    <property type="entry name" value="Zeta_toxin_domain"/>
</dbReference>
<organism evidence="4 5">
    <name type="scientific">Bodo saltans</name>
    <name type="common">Flagellated protozoan</name>
    <dbReference type="NCBI Taxonomy" id="75058"/>
    <lineage>
        <taxon>Eukaryota</taxon>
        <taxon>Discoba</taxon>
        <taxon>Euglenozoa</taxon>
        <taxon>Kinetoplastea</taxon>
        <taxon>Metakinetoplastina</taxon>
        <taxon>Eubodonida</taxon>
        <taxon>Bodonidae</taxon>
        <taxon>Bodo</taxon>
    </lineage>
</organism>
<accession>A0A0S4JMS4</accession>
<dbReference type="VEuPathDB" id="TriTrypDB:BSAL_32500"/>
<protein>
    <recommendedName>
        <fullName evidence="3">Zeta toxin domain-containing protein</fullName>
    </recommendedName>
</protein>
<keyword evidence="5" id="KW-1185">Reference proteome</keyword>
<evidence type="ECO:0000313" key="4">
    <source>
        <dbReference type="EMBL" id="CUG91523.1"/>
    </source>
</evidence>
<dbReference type="Proteomes" id="UP000051952">
    <property type="component" value="Unassembled WGS sequence"/>
</dbReference>
<proteinExistence type="predicted"/>
<evidence type="ECO:0000256" key="2">
    <source>
        <dbReference type="ARBA" id="ARBA00022840"/>
    </source>
</evidence>
<sequence>MDASRLLNPAESFTEAVRFLANEFHQHQQCCTDHPRTFIVGLAGAPGSGKTTLARALASSLSTATESETVSFLRKGVT</sequence>
<dbReference type="SUPFAM" id="SSF52540">
    <property type="entry name" value="P-loop containing nucleoside triphosphate hydrolases"/>
    <property type="match status" value="1"/>
</dbReference>
<evidence type="ECO:0000259" key="3">
    <source>
        <dbReference type="Pfam" id="PF06414"/>
    </source>
</evidence>
<feature type="domain" description="Zeta toxin" evidence="3">
    <location>
        <begin position="25"/>
        <end position="63"/>
    </location>
</feature>
<reference evidence="5" key="1">
    <citation type="submission" date="2015-09" db="EMBL/GenBank/DDBJ databases">
        <authorList>
            <consortium name="Pathogen Informatics"/>
        </authorList>
    </citation>
    <scope>NUCLEOTIDE SEQUENCE [LARGE SCALE GENOMIC DNA]</scope>
    <source>
        <strain evidence="5">Lake Konstanz</strain>
    </source>
</reference>
<gene>
    <name evidence="4" type="ORF">BSAL_32500</name>
</gene>
<dbReference type="AlphaFoldDB" id="A0A0S4JMS4"/>
<keyword evidence="2" id="KW-0067">ATP-binding</keyword>
<evidence type="ECO:0000313" key="5">
    <source>
        <dbReference type="Proteomes" id="UP000051952"/>
    </source>
</evidence>
<dbReference type="EMBL" id="CYKH01001938">
    <property type="protein sequence ID" value="CUG91523.1"/>
    <property type="molecule type" value="Genomic_DNA"/>
</dbReference>
<dbReference type="GO" id="GO:0005524">
    <property type="term" value="F:ATP binding"/>
    <property type="evidence" value="ECO:0007669"/>
    <property type="project" value="UniProtKB-KW"/>
</dbReference>
<dbReference type="GO" id="GO:0016301">
    <property type="term" value="F:kinase activity"/>
    <property type="evidence" value="ECO:0007669"/>
    <property type="project" value="InterPro"/>
</dbReference>